<evidence type="ECO:0000256" key="1">
    <source>
        <dbReference type="SAM" id="MobiDB-lite"/>
    </source>
</evidence>
<name>A0A0G1UW87_9BACT</name>
<protein>
    <submittedName>
        <fullName evidence="2">Uncharacterized protein</fullName>
    </submittedName>
</protein>
<proteinExistence type="predicted"/>
<sequence>MAKKDEVLGKILASKGQAPQGAQSGESLAPQPGPDSILPELEQALADKDAHINRLLNLLIRIRPHIAIRNGMGQVSKEFCTGCQGGHKKNCPMPQILAEIEE</sequence>
<dbReference type="EMBL" id="LCPK01000004">
    <property type="protein sequence ID" value="KKU98321.1"/>
    <property type="molecule type" value="Genomic_DNA"/>
</dbReference>
<evidence type="ECO:0000313" key="2">
    <source>
        <dbReference type="EMBL" id="KKU98321.1"/>
    </source>
</evidence>
<gene>
    <name evidence="2" type="ORF">UY28_C0004G0059</name>
</gene>
<dbReference type="AlphaFoldDB" id="A0A0G1UW87"/>
<reference evidence="2 3" key="1">
    <citation type="journal article" date="2015" name="Nature">
        <title>rRNA introns, odd ribosomes, and small enigmatic genomes across a large radiation of phyla.</title>
        <authorList>
            <person name="Brown C.T."/>
            <person name="Hug L.A."/>
            <person name="Thomas B.C."/>
            <person name="Sharon I."/>
            <person name="Castelle C.J."/>
            <person name="Singh A."/>
            <person name="Wilkins M.J."/>
            <person name="Williams K.H."/>
            <person name="Banfield J.F."/>
        </authorList>
    </citation>
    <scope>NUCLEOTIDE SEQUENCE [LARGE SCALE GENOMIC DNA]</scope>
</reference>
<accession>A0A0G1UW87</accession>
<evidence type="ECO:0000313" key="3">
    <source>
        <dbReference type="Proteomes" id="UP000034694"/>
    </source>
</evidence>
<organism evidence="2 3">
    <name type="scientific">Candidatus Amesbacteria bacterium GW2011_GWB1_48_13</name>
    <dbReference type="NCBI Taxonomy" id="1618362"/>
    <lineage>
        <taxon>Bacteria</taxon>
        <taxon>Candidatus Amesiibacteriota</taxon>
    </lineage>
</organism>
<dbReference type="Proteomes" id="UP000034694">
    <property type="component" value="Unassembled WGS sequence"/>
</dbReference>
<comment type="caution">
    <text evidence="2">The sequence shown here is derived from an EMBL/GenBank/DDBJ whole genome shotgun (WGS) entry which is preliminary data.</text>
</comment>
<feature type="region of interest" description="Disordered" evidence="1">
    <location>
        <begin position="1"/>
        <end position="37"/>
    </location>
</feature>